<dbReference type="InterPro" id="IPR036397">
    <property type="entry name" value="RNaseH_sf"/>
</dbReference>
<dbReference type="SUPFAM" id="SSF53098">
    <property type="entry name" value="Ribonuclease H-like"/>
    <property type="match status" value="1"/>
</dbReference>
<dbReference type="PANTHER" id="PTHR37984:SF5">
    <property type="entry name" value="PROTEIN NYNRIN-LIKE"/>
    <property type="match status" value="1"/>
</dbReference>
<dbReference type="GeneID" id="111357800"/>
<dbReference type="RefSeq" id="XP_022828375.1">
    <property type="nucleotide sequence ID" value="XM_022972607.1"/>
</dbReference>
<gene>
    <name evidence="3" type="primary">LOC111357800</name>
</gene>
<dbReference type="InterPro" id="IPR012337">
    <property type="entry name" value="RNaseH-like_sf"/>
</dbReference>
<reference evidence="3" key="1">
    <citation type="submission" date="2025-08" db="UniProtKB">
        <authorList>
            <consortium name="RefSeq"/>
        </authorList>
    </citation>
    <scope>IDENTIFICATION</scope>
    <source>
        <strain evidence="3">Ishihara</strain>
        <tissue evidence="3">Whole body</tissue>
    </source>
</reference>
<name>A0A9J7IXA0_SPOLT</name>
<dbReference type="PROSITE" id="PS50994">
    <property type="entry name" value="INTEGRASE"/>
    <property type="match status" value="1"/>
</dbReference>
<evidence type="ECO:0000313" key="3">
    <source>
        <dbReference type="RefSeq" id="XP_022828375.1"/>
    </source>
</evidence>
<protein>
    <submittedName>
        <fullName evidence="3">Uncharacterized protein LOC111357800</fullName>
    </submittedName>
</protein>
<accession>A0A9J7IXA0</accession>
<dbReference type="Proteomes" id="UP000301870">
    <property type="component" value="Chromosome 25"/>
</dbReference>
<dbReference type="Gene3D" id="3.30.420.10">
    <property type="entry name" value="Ribonuclease H-like superfamily/Ribonuclease H"/>
    <property type="match status" value="1"/>
</dbReference>
<feature type="domain" description="Integrase catalytic" evidence="1">
    <location>
        <begin position="1"/>
        <end position="98"/>
    </location>
</feature>
<evidence type="ECO:0000259" key="1">
    <source>
        <dbReference type="PROSITE" id="PS50994"/>
    </source>
</evidence>
<dbReference type="KEGG" id="sliu:111357800"/>
<evidence type="ECO:0000313" key="2">
    <source>
        <dbReference type="Proteomes" id="UP000301870"/>
    </source>
</evidence>
<dbReference type="InterPro" id="IPR001584">
    <property type="entry name" value="Integrase_cat-core"/>
</dbReference>
<organism evidence="2 3">
    <name type="scientific">Spodoptera litura</name>
    <name type="common">Asian cotton leafworm</name>
    <dbReference type="NCBI Taxonomy" id="69820"/>
    <lineage>
        <taxon>Eukaryota</taxon>
        <taxon>Metazoa</taxon>
        <taxon>Ecdysozoa</taxon>
        <taxon>Arthropoda</taxon>
        <taxon>Hexapoda</taxon>
        <taxon>Insecta</taxon>
        <taxon>Pterygota</taxon>
        <taxon>Neoptera</taxon>
        <taxon>Endopterygota</taxon>
        <taxon>Lepidoptera</taxon>
        <taxon>Glossata</taxon>
        <taxon>Ditrysia</taxon>
        <taxon>Noctuoidea</taxon>
        <taxon>Noctuidae</taxon>
        <taxon>Amphipyrinae</taxon>
        <taxon>Spodoptera</taxon>
    </lineage>
</organism>
<sequence>MYGTPSVIVCDNGKQFVSNQFKDLVSEYGVKLWYTPYYHPQANPTERVNKVIGSAIASYVEDNHKEWDKYIPHIGHAIRTSVHEVTGKTPAYLFFGRETIIRAMKPYNFEPGQPITFDKERFERNMAFRNKIYEEVSERMRQSHETNSDQYNKRRRTCRYDEGDLVWKRTKLLSNADKSFMSKLAPKFEKAVVAEKISDDVYRLKSFKGKDLGKWHSCDLKRLV</sequence>
<dbReference type="AlphaFoldDB" id="A0A9J7IXA0"/>
<dbReference type="InterPro" id="IPR050951">
    <property type="entry name" value="Retrovirus_Pol_polyprotein"/>
</dbReference>
<dbReference type="PANTHER" id="PTHR37984">
    <property type="entry name" value="PROTEIN CBG26694"/>
    <property type="match status" value="1"/>
</dbReference>
<keyword evidence="2" id="KW-1185">Reference proteome</keyword>
<dbReference type="OrthoDB" id="425619at2759"/>
<dbReference type="GO" id="GO:0015074">
    <property type="term" value="P:DNA integration"/>
    <property type="evidence" value="ECO:0007669"/>
    <property type="project" value="InterPro"/>
</dbReference>
<proteinExistence type="predicted"/>
<dbReference type="GO" id="GO:0003676">
    <property type="term" value="F:nucleic acid binding"/>
    <property type="evidence" value="ECO:0007669"/>
    <property type="project" value="InterPro"/>
</dbReference>